<comment type="similarity">
    <text evidence="2">Belongs to the G-protein coupled receptor 2 family. Adhesion G-protein coupled receptor (ADGR) subfamily.</text>
</comment>
<dbReference type="EMBL" id="OV696687">
    <property type="protein sequence ID" value="CAH1253179.1"/>
    <property type="molecule type" value="Genomic_DNA"/>
</dbReference>
<dbReference type="InterPro" id="IPR032471">
    <property type="entry name" value="AGRL2-4_GAIN_subdom_A"/>
</dbReference>
<feature type="domain" description="Sushi" evidence="26">
    <location>
        <begin position="393"/>
        <end position="452"/>
    </location>
</feature>
<feature type="disulfide bond" evidence="14">
    <location>
        <begin position="164"/>
        <end position="174"/>
    </location>
</feature>
<reference evidence="27" key="1">
    <citation type="submission" date="2022-01" db="EMBL/GenBank/DDBJ databases">
        <authorList>
            <person name="Braso-Vives M."/>
        </authorList>
    </citation>
    <scope>NUCLEOTIDE SEQUENCE</scope>
</reference>
<dbReference type="FunFam" id="2.60.120.290:FF:000155">
    <property type="entry name" value="Metalloendopeptidase"/>
    <property type="match status" value="1"/>
</dbReference>
<feature type="domain" description="CUB" evidence="19">
    <location>
        <begin position="28"/>
        <end position="154"/>
    </location>
</feature>
<dbReference type="InterPro" id="IPR017981">
    <property type="entry name" value="GPCR_2-like_7TM"/>
</dbReference>
<evidence type="ECO:0000259" key="20">
    <source>
        <dbReference type="PROSITE" id="PS50026"/>
    </source>
</evidence>
<evidence type="ECO:0000256" key="1">
    <source>
        <dbReference type="ARBA" id="ARBA00004651"/>
    </source>
</evidence>
<dbReference type="CDD" id="cd15040">
    <property type="entry name" value="7tmB2_Adhesion"/>
    <property type="match status" value="1"/>
</dbReference>
<evidence type="ECO:0000256" key="6">
    <source>
        <dbReference type="ARBA" id="ARBA00022989"/>
    </source>
</evidence>
<dbReference type="SUPFAM" id="SSF57535">
    <property type="entry name" value="Complement control module/SCR domain"/>
    <property type="match status" value="2"/>
</dbReference>
<comment type="subcellular location">
    <subcellularLocation>
        <location evidence="1">Cell membrane</location>
        <topology evidence="1">Multi-pass membrane protein</topology>
    </subcellularLocation>
</comment>
<dbReference type="Gene3D" id="2.60.220.50">
    <property type="match status" value="1"/>
</dbReference>
<feature type="domain" description="Ig-like" evidence="24">
    <location>
        <begin position="1056"/>
        <end position="1133"/>
    </location>
</feature>
<dbReference type="SMART" id="SM00408">
    <property type="entry name" value="IGc2"/>
    <property type="match status" value="2"/>
</dbReference>
<feature type="disulfide bond" evidence="14">
    <location>
        <begin position="232"/>
        <end position="241"/>
    </location>
</feature>
<keyword evidence="18" id="KW-0732">Signal</keyword>
<dbReference type="SMART" id="SM00060">
    <property type="entry name" value="FN3"/>
    <property type="match status" value="4"/>
</dbReference>
<dbReference type="InterPro" id="IPR000742">
    <property type="entry name" value="EGF"/>
</dbReference>
<dbReference type="InterPro" id="IPR046338">
    <property type="entry name" value="GAIN_dom_sf"/>
</dbReference>
<feature type="domain" description="Fibronectin type-III" evidence="25">
    <location>
        <begin position="571"/>
        <end position="670"/>
    </location>
</feature>
<keyword evidence="15" id="KW-0768">Sushi</keyword>
<dbReference type="InterPro" id="IPR007110">
    <property type="entry name" value="Ig-like_dom"/>
</dbReference>
<evidence type="ECO:0000256" key="11">
    <source>
        <dbReference type="ARBA" id="ARBA00023224"/>
    </source>
</evidence>
<keyword evidence="10" id="KW-0675">Receptor</keyword>
<dbReference type="InterPro" id="IPR035914">
    <property type="entry name" value="Sperma_CUB_dom_sf"/>
</dbReference>
<dbReference type="PROSITE" id="PS01180">
    <property type="entry name" value="CUB"/>
    <property type="match status" value="1"/>
</dbReference>
<dbReference type="PROSITE" id="PS01186">
    <property type="entry name" value="EGF_2"/>
    <property type="match status" value="2"/>
</dbReference>
<evidence type="ECO:0000256" key="2">
    <source>
        <dbReference type="ARBA" id="ARBA00007343"/>
    </source>
</evidence>
<dbReference type="GO" id="GO:0007189">
    <property type="term" value="P:adenylate cyclase-activating G protein-coupled receptor signaling pathway"/>
    <property type="evidence" value="ECO:0007669"/>
    <property type="project" value="TreeGrafter"/>
</dbReference>
<dbReference type="PROSITE" id="PS50853">
    <property type="entry name" value="FN3"/>
    <property type="match status" value="4"/>
</dbReference>
<dbReference type="InterPro" id="IPR013151">
    <property type="entry name" value="Immunoglobulin_dom"/>
</dbReference>
<dbReference type="PROSITE" id="PS50221">
    <property type="entry name" value="GAIN_B"/>
    <property type="match status" value="1"/>
</dbReference>
<dbReference type="InterPro" id="IPR003961">
    <property type="entry name" value="FN3_dom"/>
</dbReference>
<dbReference type="PANTHER" id="PTHR12011:SF347">
    <property type="entry name" value="FI21270P1-RELATED"/>
    <property type="match status" value="1"/>
</dbReference>
<dbReference type="CDD" id="cd00063">
    <property type="entry name" value="FN3"/>
    <property type="match status" value="4"/>
</dbReference>
<evidence type="ECO:0000259" key="25">
    <source>
        <dbReference type="PROSITE" id="PS50853"/>
    </source>
</evidence>
<dbReference type="SUPFAM" id="SSF49854">
    <property type="entry name" value="Spermadhesin, CUB domain"/>
    <property type="match status" value="1"/>
</dbReference>
<evidence type="ECO:0000256" key="14">
    <source>
        <dbReference type="PROSITE-ProRule" id="PRU00076"/>
    </source>
</evidence>
<dbReference type="InterPro" id="IPR036445">
    <property type="entry name" value="GPCR_2_extracell_dom_sf"/>
</dbReference>
<feature type="transmembrane region" description="Helical" evidence="17">
    <location>
        <begin position="1630"/>
        <end position="1649"/>
    </location>
</feature>
<dbReference type="PROSITE" id="PS50261">
    <property type="entry name" value="G_PROTEIN_RECEP_F2_4"/>
    <property type="match status" value="1"/>
</dbReference>
<dbReference type="InterPro" id="IPR057244">
    <property type="entry name" value="GAIN_B"/>
</dbReference>
<dbReference type="SMART" id="SM00042">
    <property type="entry name" value="CUB"/>
    <property type="match status" value="1"/>
</dbReference>
<dbReference type="InterPro" id="IPR036116">
    <property type="entry name" value="FN3_sf"/>
</dbReference>
<evidence type="ECO:0000256" key="8">
    <source>
        <dbReference type="ARBA" id="ARBA00023136"/>
    </source>
</evidence>
<dbReference type="Pfam" id="PF00047">
    <property type="entry name" value="ig"/>
    <property type="match status" value="1"/>
</dbReference>
<keyword evidence="7" id="KW-0297">G-protein coupled receptor</keyword>
<evidence type="ECO:0000259" key="21">
    <source>
        <dbReference type="PROSITE" id="PS50221"/>
    </source>
</evidence>
<feature type="region of interest" description="Disordered" evidence="16">
    <location>
        <begin position="1932"/>
        <end position="1953"/>
    </location>
</feature>
<gene>
    <name evidence="27" type="primary">ADGRB3</name>
    <name evidence="27" type="ORF">BLAG_LOCUS13045</name>
</gene>
<evidence type="ECO:0000259" key="19">
    <source>
        <dbReference type="PROSITE" id="PS01180"/>
    </source>
</evidence>
<evidence type="ECO:0000256" key="12">
    <source>
        <dbReference type="ARBA" id="ARBA00023319"/>
    </source>
</evidence>
<dbReference type="PROSITE" id="PS50835">
    <property type="entry name" value="IG_LIKE"/>
    <property type="match status" value="3"/>
</dbReference>
<evidence type="ECO:0000313" key="28">
    <source>
        <dbReference type="Proteomes" id="UP000838412"/>
    </source>
</evidence>
<dbReference type="Gene3D" id="4.10.1240.10">
    <property type="entry name" value="GPCR, family 2, extracellular hormone receptor domain"/>
    <property type="match status" value="1"/>
</dbReference>
<dbReference type="InterPro" id="IPR000832">
    <property type="entry name" value="GPCR_2_secretin-like"/>
</dbReference>
<dbReference type="InterPro" id="IPR035976">
    <property type="entry name" value="Sushi/SCR/CCP_sf"/>
</dbReference>
<evidence type="ECO:0000256" key="17">
    <source>
        <dbReference type="SAM" id="Phobius"/>
    </source>
</evidence>
<sequence length="2174" mass="241141">MMLLQLTLLAPLHLLWVAGSAGQPLPPCGGYLEGSRNGTITSPNFPSAHKTPLECIWTIRNPKPGRHYIYVYLLQNYLSCQSSALTYLEYQSVSNLTDSYIYSSNFNSRNDCGGSLHRIRSSKAFLQVKLTSMLTRLSSTSSGLFGFNATYTTMPTDNQPMPICSQSCSEAGFCRSLQDYSGFYCECFEGFSGRHCQYNDICDYRRRLNPCLNNGTCTVVKYGAQTSVVCACQRGYLGERCEKIITCPVLQEPPNGKVSPPPCRESRSRVGETCYFTCDNTYVQSGPSFKTCLSDGYWTQEKESTVCRDVTPPYFGDTCPGDMNLKNERCENKVLLNFTVPTAVDNSGYVKVDGPETKPPIYLAGGQYTWIYTASDASSNEARCQIAIGVQVVKCPTIKVPHNGEVTSKSCGSLYGSEVQFVCKEGFKLMGSGIRTCGPTGEWEGGDVQCIAELGDDTGSLHKRPGKPRDLHIIEKGPRMVKLSWLPPAVASRGTKRAKIAYKVQFRSKRLQITWTDLFKELLISGTRITLPLSPWVDYTFRVIAADRSGESEPSEPSELYETPPAPPGRIPQKIMVTGLSSTSFRVSWATLPLVDHNGPALRYLVSWRLHNETCWRLNLWKTATAGGSMSSYVVENITSGLGYEVTVQAVNSVGQGPVSVPLHGQSLPALKDAPVLSSSTREYHASISSTIELNCHVLGAAQSRRSWYNEARIVPVKLIQGTGTLLLDRVHFKDEGCYKCYVQNDHGSTEGCRCLRVYGSRNITTTQTSITQSLRAPYTPFKLELSDKRAASVILSWTPWPSDHRPSEHFIVQYQTTFEPSVWREMIGFVPGNVTKSLLELSPFVNYRFRVIAVNWVGRSDPSGASESYHTPPSAPEVFPKNIQAQGIYNRDLIVRWDPLGWYERNGPGVQYKIFWRILYCNDELLGDWESSVVQGEEKSSYVILNLIRDLPYQVQVQVLNNQGAGPISYPPVIGHAGDQGHVLLAGRPGTRAPCATFEATLPPRITSGTDGSLKTGENIPWMSSASTFPDLKYGFDIVNFFEDYSGIVETRLLITCIARGPRRMRFKWFKGEYRIMASDWTRISVSPKVIRNDGDLESVLEINPTTPLDRGTYRCAVSDKGVERSCSLNITVLTKPSVQLDPVTATVLVSSPVKLTCTVRSPGGVDPQVKWFIGKDRVTDLRAIENLGSGMYRLTVLGTVEGKKYTCMASNAAGTTIAESIVTVVRKDAHDVCGQETFQNVEWGMTQAGGVYYQLCPGGSTGYATRQCLINEMDFTPYWMEPNFVQCTTFDFEALLSNTRMLTSGIEVTSVEKIAETLNSITTPNLYGGNLRLASDIIQEMILYKEKTKRAMSRRELEDVLWSASNVLSLYNKEEWMNLQEGSSGSSWVLGNLTRYSRLVTFELAEGQRLSTSTDNLVMEVGKVAVKGLDVIEFPATPKARTWVGTDRIEVPGKALRNSYEESQVVGVSSFLYRTIKDLLPGNDFLLRDSKIINTRVISLSLFPPPPGQLDPPVRVELAHENASFVDPECVSWDFGIQLPNRTTRGGWSTEGCAVLLSNESHTVCQCKHLTDFAVLVTPFVPKMDSPSANEISFIVAIGCGIAMLEIASVILVYILLWRCIRCDRSVIVLNLSLSLLNANGVFLGGIPQKWNKTICTAVAAMLHYFFLAAFCWMLAEGWHMYSSLVRTNGKLSKAKLYIALGWLLPAAVVGVSLGITKTNGYGNDKHCWITLDSQLPLALAAPACAVVAANLVILLLVVKAMLNSMAKKVDKDRTRTALWSSCVILPLLAATVVLAVFAVNRSAVLFQYLFAMCNTLLGLFMLLFYCIGNKQVLDIVKSRMCASEETDPPSDPDVAISAQNPSAKKIDANGRPITYTAAVHVDGPMTVVEKIDHVTHEEHEMEMIDVVVTSEQERRAQAEALLRRQGHSRTLERDPRYGPCPKPRQAAEQRPVSLEVPIHTMPRNPRGHDGGSTRMMTTFKPDDMEQYHTASTLRVQLDPRPPTKPQPGAIRVLPGHGPGVAQGKHLDYEPVKHSSCEELDRTDKYKADHVVMNTNASPSPHIVRAQARYSDLDFQKIMHTRERHMDMLQNIHDSPSASQQTEVSRQWSVSSLPEFLLKEGQTLSRAAFRSLKRSLSNPKWKQQGQPEGPSDHEATPSSIEMTEFYKSYSDI</sequence>
<feature type="transmembrane region" description="Helical" evidence="17">
    <location>
        <begin position="1661"/>
        <end position="1678"/>
    </location>
</feature>
<evidence type="ECO:0000259" key="24">
    <source>
        <dbReference type="PROSITE" id="PS50835"/>
    </source>
</evidence>
<feature type="transmembrane region" description="Helical" evidence="17">
    <location>
        <begin position="1781"/>
        <end position="1802"/>
    </location>
</feature>
<dbReference type="InterPro" id="IPR013783">
    <property type="entry name" value="Ig-like_fold"/>
</dbReference>
<dbReference type="CDD" id="cd00041">
    <property type="entry name" value="CUB"/>
    <property type="match status" value="1"/>
</dbReference>
<keyword evidence="5" id="KW-0677">Repeat</keyword>
<dbReference type="Gene3D" id="2.60.40.10">
    <property type="entry name" value="Immunoglobulins"/>
    <property type="match status" value="7"/>
</dbReference>
<feature type="domain" description="EGF-like" evidence="20">
    <location>
        <begin position="160"/>
        <end position="197"/>
    </location>
</feature>
<dbReference type="Gene3D" id="2.60.120.290">
    <property type="entry name" value="Spermadhesin, CUB domain"/>
    <property type="match status" value="1"/>
</dbReference>
<dbReference type="PROSITE" id="PS50825">
    <property type="entry name" value="HYR"/>
    <property type="match status" value="1"/>
</dbReference>
<feature type="disulfide bond" evidence="14">
    <location>
        <begin position="168"/>
        <end position="185"/>
    </location>
</feature>
<dbReference type="FunFam" id="1.20.1070.10:FF:000733">
    <property type="entry name" value="Cadherin EGF LAG seven-pass G-type receptor 1"/>
    <property type="match status" value="1"/>
</dbReference>
<dbReference type="Proteomes" id="UP000838412">
    <property type="component" value="Chromosome 2"/>
</dbReference>
<dbReference type="CDD" id="cd00033">
    <property type="entry name" value="CCP"/>
    <property type="match status" value="2"/>
</dbReference>
<feature type="disulfide bond" evidence="13">
    <location>
        <begin position="28"/>
        <end position="55"/>
    </location>
</feature>
<keyword evidence="8 17" id="KW-0472">Membrane</keyword>
<dbReference type="PANTHER" id="PTHR12011">
    <property type="entry name" value="ADHESION G-PROTEIN COUPLED RECEPTOR"/>
    <property type="match status" value="1"/>
</dbReference>
<keyword evidence="14" id="KW-0245">EGF-like domain</keyword>
<evidence type="ECO:0000256" key="9">
    <source>
        <dbReference type="ARBA" id="ARBA00023157"/>
    </source>
</evidence>
<proteinExistence type="inferred from homology"/>
<feature type="transmembrane region" description="Helical" evidence="17">
    <location>
        <begin position="1699"/>
        <end position="1718"/>
    </location>
</feature>
<feature type="domain" description="GAIN-B" evidence="21">
    <location>
        <begin position="1410"/>
        <end position="1585"/>
    </location>
</feature>
<dbReference type="Pfam" id="PF02494">
    <property type="entry name" value="HYR"/>
    <property type="match status" value="1"/>
</dbReference>
<dbReference type="InterPro" id="IPR000436">
    <property type="entry name" value="Sushi_SCR_CCP_dom"/>
</dbReference>
<dbReference type="Gene3D" id="2.10.25.10">
    <property type="entry name" value="Laminin"/>
    <property type="match status" value="1"/>
</dbReference>
<evidence type="ECO:0000256" key="15">
    <source>
        <dbReference type="PROSITE-ProRule" id="PRU00302"/>
    </source>
</evidence>
<evidence type="ECO:0000259" key="22">
    <source>
        <dbReference type="PROSITE" id="PS50261"/>
    </source>
</evidence>
<feature type="domain" description="HYR" evidence="23">
    <location>
        <begin position="308"/>
        <end position="392"/>
    </location>
</feature>
<evidence type="ECO:0000256" key="10">
    <source>
        <dbReference type="ARBA" id="ARBA00023170"/>
    </source>
</evidence>
<dbReference type="Gene3D" id="1.20.1070.10">
    <property type="entry name" value="Rhodopsin 7-helix transmembrane proteins"/>
    <property type="match status" value="1"/>
</dbReference>
<dbReference type="InterPro" id="IPR000203">
    <property type="entry name" value="GPS"/>
</dbReference>
<feature type="domain" description="Fibronectin type-III" evidence="25">
    <location>
        <begin position="780"/>
        <end position="875"/>
    </location>
</feature>
<feature type="transmembrane region" description="Helical" evidence="17">
    <location>
        <begin position="1594"/>
        <end position="1618"/>
    </location>
</feature>
<feature type="disulfide bond" evidence="14">
    <location>
        <begin position="187"/>
        <end position="196"/>
    </location>
</feature>
<organism evidence="27 28">
    <name type="scientific">Branchiostoma lanceolatum</name>
    <name type="common">Common lancelet</name>
    <name type="synonym">Amphioxus lanceolatum</name>
    <dbReference type="NCBI Taxonomy" id="7740"/>
    <lineage>
        <taxon>Eukaryota</taxon>
        <taxon>Metazoa</taxon>
        <taxon>Chordata</taxon>
        <taxon>Cephalochordata</taxon>
        <taxon>Leptocardii</taxon>
        <taxon>Amphioxiformes</taxon>
        <taxon>Branchiostomatidae</taxon>
        <taxon>Branchiostoma</taxon>
    </lineage>
</organism>
<evidence type="ECO:0000256" key="7">
    <source>
        <dbReference type="ARBA" id="ARBA00023040"/>
    </source>
</evidence>
<feature type="transmembrane region" description="Helical" evidence="17">
    <location>
        <begin position="1808"/>
        <end position="1830"/>
    </location>
</feature>
<feature type="domain" description="EGF-like" evidence="20">
    <location>
        <begin position="198"/>
        <end position="242"/>
    </location>
</feature>
<feature type="domain" description="Ig-like" evidence="24">
    <location>
        <begin position="1138"/>
        <end position="1225"/>
    </location>
</feature>
<keyword evidence="11" id="KW-0807">Transducer</keyword>
<dbReference type="OrthoDB" id="5989160at2759"/>
<keyword evidence="6 17" id="KW-1133">Transmembrane helix</keyword>
<dbReference type="PROSITE" id="PS50026">
    <property type="entry name" value="EGF_3"/>
    <property type="match status" value="2"/>
</dbReference>
<dbReference type="InterPro" id="IPR003599">
    <property type="entry name" value="Ig_sub"/>
</dbReference>
<name>A0A8K0EM20_BRALA</name>
<dbReference type="SMART" id="SM00032">
    <property type="entry name" value="CCP"/>
    <property type="match status" value="2"/>
</dbReference>
<feature type="domain" description="Fibronectin type-III" evidence="25">
    <location>
        <begin position="880"/>
        <end position="981"/>
    </location>
</feature>
<dbReference type="GO" id="GO:0007166">
    <property type="term" value="P:cell surface receptor signaling pathway"/>
    <property type="evidence" value="ECO:0007669"/>
    <property type="project" value="InterPro"/>
</dbReference>
<keyword evidence="3" id="KW-1003">Cell membrane</keyword>
<dbReference type="SUPFAM" id="SSF49265">
    <property type="entry name" value="Fibronectin type III"/>
    <property type="match status" value="2"/>
</dbReference>
<dbReference type="SMART" id="SM00181">
    <property type="entry name" value="EGF"/>
    <property type="match status" value="2"/>
</dbReference>
<evidence type="ECO:0000259" key="26">
    <source>
        <dbReference type="PROSITE" id="PS50923"/>
    </source>
</evidence>
<dbReference type="InterPro" id="IPR003410">
    <property type="entry name" value="HYR_dom"/>
</dbReference>
<dbReference type="Pfam" id="PF16489">
    <property type="entry name" value="GAIN"/>
    <property type="match status" value="1"/>
</dbReference>
<comment type="caution">
    <text evidence="14">Lacks conserved residue(s) required for the propagation of feature annotation.</text>
</comment>
<keyword evidence="4 17" id="KW-0812">Transmembrane</keyword>
<dbReference type="SUPFAM" id="SSF57196">
    <property type="entry name" value="EGF/Laminin"/>
    <property type="match status" value="1"/>
</dbReference>
<feature type="transmembrane region" description="Helical" evidence="17">
    <location>
        <begin position="1738"/>
        <end position="1761"/>
    </location>
</feature>
<evidence type="ECO:0000256" key="3">
    <source>
        <dbReference type="ARBA" id="ARBA00022475"/>
    </source>
</evidence>
<evidence type="ECO:0000256" key="5">
    <source>
        <dbReference type="ARBA" id="ARBA00022737"/>
    </source>
</evidence>
<dbReference type="SMART" id="SM00409">
    <property type="entry name" value="IG"/>
    <property type="match status" value="3"/>
</dbReference>
<dbReference type="Pfam" id="PF00002">
    <property type="entry name" value="7tm_2"/>
    <property type="match status" value="1"/>
</dbReference>
<dbReference type="GO" id="GO:0005886">
    <property type="term" value="C:plasma membrane"/>
    <property type="evidence" value="ECO:0007669"/>
    <property type="project" value="UniProtKB-SubCell"/>
</dbReference>
<feature type="disulfide bond" evidence="15">
    <location>
        <begin position="423"/>
        <end position="450"/>
    </location>
</feature>
<dbReference type="Pfam" id="PF01825">
    <property type="entry name" value="GPS"/>
    <property type="match status" value="1"/>
</dbReference>
<evidence type="ECO:0000259" key="23">
    <source>
        <dbReference type="PROSITE" id="PS50825"/>
    </source>
</evidence>
<feature type="region of interest" description="Disordered" evidence="16">
    <location>
        <begin position="548"/>
        <end position="567"/>
    </location>
</feature>
<evidence type="ECO:0000256" key="13">
    <source>
        <dbReference type="PROSITE-ProRule" id="PRU00059"/>
    </source>
</evidence>
<protein>
    <submittedName>
        <fullName evidence="27">ADGRB3 protein</fullName>
    </submittedName>
</protein>
<dbReference type="FunFam" id="2.10.25.10:FF:001081">
    <property type="entry name" value="Predicted protein"/>
    <property type="match status" value="1"/>
</dbReference>
<evidence type="ECO:0000256" key="4">
    <source>
        <dbReference type="ARBA" id="ARBA00022692"/>
    </source>
</evidence>
<feature type="domain" description="Sushi" evidence="26">
    <location>
        <begin position="245"/>
        <end position="309"/>
    </location>
</feature>
<dbReference type="InterPro" id="IPR000859">
    <property type="entry name" value="CUB_dom"/>
</dbReference>
<dbReference type="SMART" id="SM00303">
    <property type="entry name" value="GPS"/>
    <property type="match status" value="1"/>
</dbReference>
<dbReference type="Gene3D" id="1.25.40.610">
    <property type="match status" value="1"/>
</dbReference>
<dbReference type="GO" id="GO:0004930">
    <property type="term" value="F:G protein-coupled receptor activity"/>
    <property type="evidence" value="ECO:0007669"/>
    <property type="project" value="UniProtKB-KW"/>
</dbReference>
<accession>A0A8K0EM20</accession>
<feature type="chain" id="PRO_5035427510" evidence="18">
    <location>
        <begin position="23"/>
        <end position="2174"/>
    </location>
</feature>
<evidence type="ECO:0000256" key="16">
    <source>
        <dbReference type="SAM" id="MobiDB-lite"/>
    </source>
</evidence>
<dbReference type="InterPro" id="IPR036179">
    <property type="entry name" value="Ig-like_dom_sf"/>
</dbReference>
<feature type="domain" description="Ig-like" evidence="24">
    <location>
        <begin position="675"/>
        <end position="772"/>
    </location>
</feature>
<dbReference type="Pfam" id="PF00084">
    <property type="entry name" value="Sushi"/>
    <property type="match status" value="2"/>
</dbReference>
<dbReference type="CDD" id="cd00096">
    <property type="entry name" value="Ig"/>
    <property type="match status" value="2"/>
</dbReference>
<keyword evidence="9 14" id="KW-1015">Disulfide bond</keyword>
<dbReference type="CDD" id="cd00054">
    <property type="entry name" value="EGF_CA"/>
    <property type="match status" value="2"/>
</dbReference>
<dbReference type="SUPFAM" id="SSF48726">
    <property type="entry name" value="Immunoglobulin"/>
    <property type="match status" value="3"/>
</dbReference>
<feature type="domain" description="Fibronectin type-III" evidence="25">
    <location>
        <begin position="467"/>
        <end position="566"/>
    </location>
</feature>
<feature type="compositionally biased region" description="Polar residues" evidence="16">
    <location>
        <begin position="2136"/>
        <end position="2148"/>
    </location>
</feature>
<dbReference type="PRINTS" id="PR00249">
    <property type="entry name" value="GPCRSECRETIN"/>
</dbReference>
<feature type="signal peptide" evidence="18">
    <location>
        <begin position="1"/>
        <end position="22"/>
    </location>
</feature>
<keyword evidence="12" id="KW-0393">Immunoglobulin domain</keyword>
<evidence type="ECO:0000313" key="27">
    <source>
        <dbReference type="EMBL" id="CAH1253179.1"/>
    </source>
</evidence>
<dbReference type="Gene3D" id="2.10.70.10">
    <property type="entry name" value="Complement Module, domain 1"/>
    <property type="match status" value="2"/>
</dbReference>
<dbReference type="PROSITE" id="PS00022">
    <property type="entry name" value="EGF_1"/>
    <property type="match status" value="2"/>
</dbReference>
<evidence type="ECO:0000256" key="18">
    <source>
        <dbReference type="SAM" id="SignalP"/>
    </source>
</evidence>
<dbReference type="Pfam" id="PF00041">
    <property type="entry name" value="fn3"/>
    <property type="match status" value="4"/>
</dbReference>
<feature type="region of interest" description="Disordered" evidence="16">
    <location>
        <begin position="2135"/>
        <end position="2163"/>
    </location>
</feature>
<keyword evidence="28" id="KW-1185">Reference proteome</keyword>
<feature type="domain" description="G-protein coupled receptors family 2 profile 2" evidence="22">
    <location>
        <begin position="1594"/>
        <end position="1832"/>
    </location>
</feature>
<dbReference type="PROSITE" id="PS50923">
    <property type="entry name" value="SUSHI"/>
    <property type="match status" value="2"/>
</dbReference>
<dbReference type="InterPro" id="IPR003598">
    <property type="entry name" value="Ig_sub2"/>
</dbReference>